<evidence type="ECO:0000313" key="2">
    <source>
        <dbReference type="EMBL" id="EAX99788.1"/>
    </source>
</evidence>
<proteinExistence type="predicted"/>
<dbReference type="InParanoid" id="A2F5M5"/>
<sequence>MANEIDSKKGSGLSNMTLGLIVAAVVELLLMSALIAYIIIKSRDDDDSDSSCVEMDEEVMGTVGLDPTATITHDNALFTMSTMMEDDPFAQDFEDAPPNEAFYADLNSPNA</sequence>
<dbReference type="Proteomes" id="UP000001542">
    <property type="component" value="Unassembled WGS sequence"/>
</dbReference>
<evidence type="ECO:0000256" key="1">
    <source>
        <dbReference type="SAM" id="Phobius"/>
    </source>
</evidence>
<dbReference type="EMBL" id="DS113625">
    <property type="protein sequence ID" value="EAX99788.1"/>
    <property type="molecule type" value="Genomic_DNA"/>
</dbReference>
<name>A2F5M5_TRIV3</name>
<keyword evidence="3" id="KW-1185">Reference proteome</keyword>
<organism evidence="2 3">
    <name type="scientific">Trichomonas vaginalis (strain ATCC PRA-98 / G3)</name>
    <dbReference type="NCBI Taxonomy" id="412133"/>
    <lineage>
        <taxon>Eukaryota</taxon>
        <taxon>Metamonada</taxon>
        <taxon>Parabasalia</taxon>
        <taxon>Trichomonadida</taxon>
        <taxon>Trichomonadidae</taxon>
        <taxon>Trichomonas</taxon>
    </lineage>
</organism>
<feature type="transmembrane region" description="Helical" evidence="1">
    <location>
        <begin position="20"/>
        <end position="40"/>
    </location>
</feature>
<evidence type="ECO:0000313" key="3">
    <source>
        <dbReference type="Proteomes" id="UP000001542"/>
    </source>
</evidence>
<reference evidence="2" key="2">
    <citation type="journal article" date="2007" name="Science">
        <title>Draft genome sequence of the sexually transmitted pathogen Trichomonas vaginalis.</title>
        <authorList>
            <person name="Carlton J.M."/>
            <person name="Hirt R.P."/>
            <person name="Silva J.C."/>
            <person name="Delcher A.L."/>
            <person name="Schatz M."/>
            <person name="Zhao Q."/>
            <person name="Wortman J.R."/>
            <person name="Bidwell S.L."/>
            <person name="Alsmark U.C.M."/>
            <person name="Besteiro S."/>
            <person name="Sicheritz-Ponten T."/>
            <person name="Noel C.J."/>
            <person name="Dacks J.B."/>
            <person name="Foster P.G."/>
            <person name="Simillion C."/>
            <person name="Van de Peer Y."/>
            <person name="Miranda-Saavedra D."/>
            <person name="Barton G.J."/>
            <person name="Westrop G.D."/>
            <person name="Mueller S."/>
            <person name="Dessi D."/>
            <person name="Fiori P.L."/>
            <person name="Ren Q."/>
            <person name="Paulsen I."/>
            <person name="Zhang H."/>
            <person name="Bastida-Corcuera F.D."/>
            <person name="Simoes-Barbosa A."/>
            <person name="Brown M.T."/>
            <person name="Hayes R.D."/>
            <person name="Mukherjee M."/>
            <person name="Okumura C.Y."/>
            <person name="Schneider R."/>
            <person name="Smith A.J."/>
            <person name="Vanacova S."/>
            <person name="Villalvazo M."/>
            <person name="Haas B.J."/>
            <person name="Pertea M."/>
            <person name="Feldblyum T.V."/>
            <person name="Utterback T.R."/>
            <person name="Shu C.L."/>
            <person name="Osoegawa K."/>
            <person name="de Jong P.J."/>
            <person name="Hrdy I."/>
            <person name="Horvathova L."/>
            <person name="Zubacova Z."/>
            <person name="Dolezal P."/>
            <person name="Malik S.B."/>
            <person name="Logsdon J.M. Jr."/>
            <person name="Henze K."/>
            <person name="Gupta A."/>
            <person name="Wang C.C."/>
            <person name="Dunne R.L."/>
            <person name="Upcroft J.A."/>
            <person name="Upcroft P."/>
            <person name="White O."/>
            <person name="Salzberg S.L."/>
            <person name="Tang P."/>
            <person name="Chiu C.-H."/>
            <person name="Lee Y.-S."/>
            <person name="Embley T.M."/>
            <person name="Coombs G.H."/>
            <person name="Mottram J.C."/>
            <person name="Tachezy J."/>
            <person name="Fraser-Liggett C.M."/>
            <person name="Johnson P.J."/>
        </authorList>
    </citation>
    <scope>NUCLEOTIDE SEQUENCE [LARGE SCALE GENOMIC DNA]</scope>
    <source>
        <strain evidence="2">G3</strain>
    </source>
</reference>
<dbReference type="RefSeq" id="XP_001312718.1">
    <property type="nucleotide sequence ID" value="XM_001312717.1"/>
</dbReference>
<accession>A2F5M5</accession>
<keyword evidence="1" id="KW-0812">Transmembrane</keyword>
<dbReference type="AlphaFoldDB" id="A2F5M5"/>
<protein>
    <submittedName>
        <fullName evidence="2">Uncharacterized protein</fullName>
    </submittedName>
</protein>
<dbReference type="VEuPathDB" id="TrichDB:TVAG_175570"/>
<keyword evidence="1" id="KW-1133">Transmembrane helix</keyword>
<dbReference type="VEuPathDB" id="TrichDB:TVAGG3_1055530"/>
<dbReference type="SMR" id="A2F5M5"/>
<gene>
    <name evidence="2" type="ORF">TVAG_175570</name>
</gene>
<dbReference type="KEGG" id="tva:4757606"/>
<reference evidence="2" key="1">
    <citation type="submission" date="2006-10" db="EMBL/GenBank/DDBJ databases">
        <authorList>
            <person name="Amadeo P."/>
            <person name="Zhao Q."/>
            <person name="Wortman J."/>
            <person name="Fraser-Liggett C."/>
            <person name="Carlton J."/>
        </authorList>
    </citation>
    <scope>NUCLEOTIDE SEQUENCE</scope>
    <source>
        <strain evidence="2">G3</strain>
    </source>
</reference>
<keyword evidence="1" id="KW-0472">Membrane</keyword>